<evidence type="ECO:0000313" key="2">
    <source>
        <dbReference type="Proteomes" id="UP000193963"/>
    </source>
</evidence>
<dbReference type="RefSeq" id="WP_085887254.1">
    <property type="nucleotide sequence ID" value="NZ_FWFN01000002.1"/>
</dbReference>
<protein>
    <submittedName>
        <fullName evidence="1">Uncharacterized protein</fullName>
    </submittedName>
</protein>
<evidence type="ECO:0000313" key="1">
    <source>
        <dbReference type="EMBL" id="SLN32015.1"/>
    </source>
</evidence>
<reference evidence="1 2" key="1">
    <citation type="submission" date="2017-03" db="EMBL/GenBank/DDBJ databases">
        <authorList>
            <person name="Afonso C.L."/>
            <person name="Miller P.J."/>
            <person name="Scott M.A."/>
            <person name="Spackman E."/>
            <person name="Goraichik I."/>
            <person name="Dimitrov K.M."/>
            <person name="Suarez D.L."/>
            <person name="Swayne D.E."/>
        </authorList>
    </citation>
    <scope>NUCLEOTIDE SEQUENCE [LARGE SCALE GENOMIC DNA]</scope>
    <source>
        <strain evidence="1 2">CECT 7751</strain>
    </source>
</reference>
<keyword evidence="2" id="KW-1185">Reference proteome</keyword>
<accession>A0A1X6YVP8</accession>
<gene>
    <name evidence="1" type="ORF">PSM7751_01399</name>
</gene>
<dbReference type="EMBL" id="FWFN01000002">
    <property type="protein sequence ID" value="SLN32015.1"/>
    <property type="molecule type" value="Genomic_DNA"/>
</dbReference>
<name>A0A1X6YVP8_9RHOB</name>
<organism evidence="1 2">
    <name type="scientific">Pseudooceanicola marinus</name>
    <dbReference type="NCBI Taxonomy" id="396013"/>
    <lineage>
        <taxon>Bacteria</taxon>
        <taxon>Pseudomonadati</taxon>
        <taxon>Pseudomonadota</taxon>
        <taxon>Alphaproteobacteria</taxon>
        <taxon>Rhodobacterales</taxon>
        <taxon>Paracoccaceae</taxon>
        <taxon>Pseudooceanicola</taxon>
    </lineage>
</organism>
<sequence>MTMALRHRPRGLSSASPREVTILQLLDWAFQKEKIRIDFDQGTNERPQGALKGYGMEHILMRQAELGCRVQGGGTSEPHPDADAVADALAQLPEGVGGRRMALVIADLCRAGETLGWGSDLAPQVQPIDWKQTKHGRFAVTETCGKARYTSRGKVREVDLRCCPITIENHPRDQARARRDYLLWWAALKELRDTFRIYGGLTAHQVTEAMPPMKPWEGERACLYPLCTG</sequence>
<dbReference type="AlphaFoldDB" id="A0A1X6YVP8"/>
<dbReference type="OrthoDB" id="7652971at2"/>
<proteinExistence type="predicted"/>
<dbReference type="Proteomes" id="UP000193963">
    <property type="component" value="Unassembled WGS sequence"/>
</dbReference>